<proteinExistence type="predicted"/>
<keyword evidence="1" id="KW-0521">NADP</keyword>
<dbReference type="InterPro" id="IPR036291">
    <property type="entry name" value="NAD(P)-bd_dom_sf"/>
</dbReference>
<evidence type="ECO:0000259" key="3">
    <source>
        <dbReference type="Pfam" id="PF05368"/>
    </source>
</evidence>
<evidence type="ECO:0000313" key="5">
    <source>
        <dbReference type="Proteomes" id="UP000219602"/>
    </source>
</evidence>
<name>A0A2H3G5Q8_FUSOX</name>
<sequence>MLILVAGVSGNMGQKLVHSLTSRGHRVRGLGRDASKLVPHTYALLDDFVTCEVYYDSAALDRACAGVDGIICAYGMDPRLQLEGQLLLLRAAERANVCIYVTACWNHDWSKLELGKHEAYDALVSFRHHVEMTSDIKPIYVFNSIFAETLFSTIGHGHVGPDMPLVWDSSTKTMNIWGTGHSVWYWTTEQDSAEFTAEIIQRNDAAQGGCWNVCSGANSLLEIAKVYEQERDVQVKLNKLGTIDDLREKALKARKEGRKTDYRLYIGWFYQLYAIDGTWVFPKLDNDILEVKTTSLVEFLKMHPDI</sequence>
<dbReference type="GO" id="GO:0016491">
    <property type="term" value="F:oxidoreductase activity"/>
    <property type="evidence" value="ECO:0007669"/>
    <property type="project" value="UniProtKB-KW"/>
</dbReference>
<comment type="caution">
    <text evidence="4">The sequence shown here is derived from an EMBL/GenBank/DDBJ whole genome shotgun (WGS) entry which is preliminary data.</text>
</comment>
<dbReference type="InterPro" id="IPR008030">
    <property type="entry name" value="NmrA-like"/>
</dbReference>
<reference evidence="4 5" key="1">
    <citation type="journal article" date="2016" name="Environ. Microbiol.">
        <title>Effector profiles distinguish formae speciales of Fusarium oxysporum.</title>
        <authorList>
            <person name="van Dam P."/>
            <person name="Fokkens L."/>
            <person name="Schmidt S.M."/>
            <person name="Linmans J.H."/>
            <person name="Kistler H.C."/>
            <person name="Ma L.J."/>
            <person name="Rep M."/>
        </authorList>
    </citation>
    <scope>NUCLEOTIDE SEQUENCE [LARGE SCALE GENOMIC DNA]</scope>
    <source>
        <strain evidence="4 5">Forc016</strain>
    </source>
</reference>
<dbReference type="Proteomes" id="UP000219602">
    <property type="component" value="Chromosome 11"/>
</dbReference>
<organism evidence="4 5">
    <name type="scientific">Fusarium oxysporum f. sp. radicis-cucumerinum</name>
    <dbReference type="NCBI Taxonomy" id="327505"/>
    <lineage>
        <taxon>Eukaryota</taxon>
        <taxon>Fungi</taxon>
        <taxon>Dikarya</taxon>
        <taxon>Ascomycota</taxon>
        <taxon>Pezizomycotina</taxon>
        <taxon>Sordariomycetes</taxon>
        <taxon>Hypocreomycetidae</taxon>
        <taxon>Hypocreales</taxon>
        <taxon>Nectriaceae</taxon>
        <taxon>Fusarium</taxon>
        <taxon>Fusarium oxysporum species complex</taxon>
    </lineage>
</organism>
<dbReference type="InterPro" id="IPR051609">
    <property type="entry name" value="NmrA/Isoflavone_reductase-like"/>
</dbReference>
<dbReference type="Gene3D" id="3.40.50.720">
    <property type="entry name" value="NAD(P)-binding Rossmann-like Domain"/>
    <property type="match status" value="1"/>
</dbReference>
<evidence type="ECO:0000256" key="1">
    <source>
        <dbReference type="ARBA" id="ARBA00022857"/>
    </source>
</evidence>
<dbReference type="PANTHER" id="PTHR47706">
    <property type="entry name" value="NMRA-LIKE FAMILY PROTEIN"/>
    <property type="match status" value="1"/>
</dbReference>
<accession>A0A2H3G5Q8</accession>
<dbReference type="PANTHER" id="PTHR47706:SF9">
    <property type="entry name" value="NMRA-LIKE DOMAIN-CONTAINING PROTEIN-RELATED"/>
    <property type="match status" value="1"/>
</dbReference>
<evidence type="ECO:0000313" key="4">
    <source>
        <dbReference type="EMBL" id="PCD26057.1"/>
    </source>
</evidence>
<dbReference type="EMBL" id="MABQ02000009">
    <property type="protein sequence ID" value="PCD26057.1"/>
    <property type="molecule type" value="Genomic_DNA"/>
</dbReference>
<protein>
    <recommendedName>
        <fullName evidence="3">NmrA-like domain-containing protein</fullName>
    </recommendedName>
</protein>
<keyword evidence="2" id="KW-0560">Oxidoreductase</keyword>
<dbReference type="STRING" id="327505.A0A2H3G5Q8"/>
<evidence type="ECO:0000256" key="2">
    <source>
        <dbReference type="ARBA" id="ARBA00023002"/>
    </source>
</evidence>
<gene>
    <name evidence="4" type="ORF">AU210_012489</name>
</gene>
<feature type="domain" description="NmrA-like" evidence="3">
    <location>
        <begin position="2"/>
        <end position="238"/>
    </location>
</feature>
<dbReference type="AlphaFoldDB" id="A0A2H3G5Q8"/>
<dbReference type="SUPFAM" id="SSF51735">
    <property type="entry name" value="NAD(P)-binding Rossmann-fold domains"/>
    <property type="match status" value="1"/>
</dbReference>
<reference evidence="4 5" key="2">
    <citation type="journal article" date="2017" name="Sci. Rep.">
        <title>A mobile pathogenicity chromosome in Fusarium oxysporum for infection of multiple cucurbit species.</title>
        <authorList>
            <person name="van Dam P."/>
            <person name="Fokkens L."/>
            <person name="Ayukawa Y."/>
            <person name="van der Gragt M."/>
            <person name="Ter Horst A."/>
            <person name="Brankovics B."/>
            <person name="Houterman P.M."/>
            <person name="Arie T."/>
            <person name="Rep M."/>
        </authorList>
    </citation>
    <scope>NUCLEOTIDE SEQUENCE [LARGE SCALE GENOMIC DNA]</scope>
    <source>
        <strain evidence="4 5">Forc016</strain>
    </source>
</reference>
<dbReference type="Pfam" id="PF05368">
    <property type="entry name" value="NmrA"/>
    <property type="match status" value="1"/>
</dbReference>